<evidence type="ECO:0000256" key="4">
    <source>
        <dbReference type="ARBA" id="ARBA00022840"/>
    </source>
</evidence>
<comment type="similarity">
    <text evidence="5">Belongs to the DEAD box helicase family. DbpA subfamily.</text>
</comment>
<dbReference type="Gene3D" id="3.30.70.330">
    <property type="match status" value="1"/>
</dbReference>
<dbReference type="PANTHER" id="PTHR47959">
    <property type="entry name" value="ATP-DEPENDENT RNA HELICASE RHLE-RELATED"/>
    <property type="match status" value="1"/>
</dbReference>
<dbReference type="InterPro" id="IPR011545">
    <property type="entry name" value="DEAD/DEAH_box_helicase_dom"/>
</dbReference>
<dbReference type="SMART" id="SM00490">
    <property type="entry name" value="HELICc"/>
    <property type="match status" value="1"/>
</dbReference>
<comment type="catalytic activity">
    <reaction evidence="5">
        <text>ATP + H2O = ADP + phosphate + H(+)</text>
        <dbReference type="Rhea" id="RHEA:13065"/>
        <dbReference type="ChEBI" id="CHEBI:15377"/>
        <dbReference type="ChEBI" id="CHEBI:15378"/>
        <dbReference type="ChEBI" id="CHEBI:30616"/>
        <dbReference type="ChEBI" id="CHEBI:43474"/>
        <dbReference type="ChEBI" id="CHEBI:456216"/>
        <dbReference type="EC" id="3.6.4.13"/>
    </reaction>
</comment>
<dbReference type="Pfam" id="PF00271">
    <property type="entry name" value="Helicase_C"/>
    <property type="match status" value="1"/>
</dbReference>
<dbReference type="InterPro" id="IPR014001">
    <property type="entry name" value="Helicase_ATP-bd"/>
</dbReference>
<evidence type="ECO:0000313" key="10">
    <source>
        <dbReference type="EMBL" id="AYD40256.1"/>
    </source>
</evidence>
<evidence type="ECO:0000259" key="8">
    <source>
        <dbReference type="PROSITE" id="PS51194"/>
    </source>
</evidence>
<reference evidence="10 11" key="1">
    <citation type="journal article" date="2019" name="Int. J. Syst. Evol. Microbiol.">
        <title>Clostridium fermenticellae sp. nov., isolated from the mud in a fermentation cellar for the production of the Chinese liquor, baijiu.</title>
        <authorList>
            <person name="Xu P.X."/>
            <person name="Chai L.J."/>
            <person name="Qiu T."/>
            <person name="Zhang X.J."/>
            <person name="Lu Z.M."/>
            <person name="Xiao C."/>
            <person name="Wang S.T."/>
            <person name="Shen C.H."/>
            <person name="Shi J.S."/>
            <person name="Xu Z.H."/>
        </authorList>
    </citation>
    <scope>NUCLEOTIDE SEQUENCE [LARGE SCALE GENOMIC DNA]</scope>
    <source>
        <strain evidence="10 11">JN500901</strain>
    </source>
</reference>
<evidence type="ECO:0000256" key="5">
    <source>
        <dbReference type="HAMAP-Rule" id="MF_00965"/>
    </source>
</evidence>
<dbReference type="SMART" id="SM00487">
    <property type="entry name" value="DEXDc"/>
    <property type="match status" value="1"/>
</dbReference>
<organism evidence="10 11">
    <name type="scientific">Clostridium fermenticellae</name>
    <dbReference type="NCBI Taxonomy" id="2068654"/>
    <lineage>
        <taxon>Bacteria</taxon>
        <taxon>Bacillati</taxon>
        <taxon>Bacillota</taxon>
        <taxon>Clostridia</taxon>
        <taxon>Eubacteriales</taxon>
        <taxon>Clostridiaceae</taxon>
        <taxon>Clostridium</taxon>
    </lineage>
</organism>
<dbReference type="InterPro" id="IPR044742">
    <property type="entry name" value="DEAD/DEAH_RhlB"/>
</dbReference>
<feature type="region of interest" description="Involved in 23S rRNA binding" evidence="5">
    <location>
        <begin position="406"/>
        <end position="481"/>
    </location>
</feature>
<feature type="domain" description="DEAD-box RNA helicase Q" evidence="9">
    <location>
        <begin position="4"/>
        <end position="32"/>
    </location>
</feature>
<protein>
    <recommendedName>
        <fullName evidence="5">ATP-dependent RNA helicase DbpA</fullName>
        <ecNumber evidence="5">3.6.4.13</ecNumber>
    </recommendedName>
</protein>
<evidence type="ECO:0000259" key="7">
    <source>
        <dbReference type="PROSITE" id="PS51192"/>
    </source>
</evidence>
<dbReference type="GO" id="GO:0005829">
    <property type="term" value="C:cytosol"/>
    <property type="evidence" value="ECO:0007669"/>
    <property type="project" value="TreeGrafter"/>
</dbReference>
<dbReference type="GO" id="GO:0003723">
    <property type="term" value="F:RNA binding"/>
    <property type="evidence" value="ECO:0007669"/>
    <property type="project" value="UniProtKB-UniRule"/>
</dbReference>
<dbReference type="EMBL" id="CP032416">
    <property type="protein sequence ID" value="AYD40256.1"/>
    <property type="molecule type" value="Genomic_DNA"/>
</dbReference>
<sequence length="481" mass="54747">MDKLNFKDFGLGDNILKSIKRLNYKTPSEVQSKVIPLILKNKDIIVKSQTGSGKTAAYAIPICEKIELEENSVQVLVLVPTRELSIQVKDDFSNIGRFKRLRCVSIFGKEPVNIQKNKLKQRVHIVAGTPGRTLDHIKRGTLNLNNIMYLIIDEADEMLNMGFIDQVKSILNKLPKNKITLLFSATMPDEILGLCNEYMLNPINIEIESKNPTLERIKQIYYEVENDKKFNLLKKLIYTQRPISSMIFCSTKKNVDDLLLKMKDSGFLCASFHGGMLQPERIDILNRFKRGEFTFLICTDIAARGIDIENITHVINYDIPMEKENYIHRIGRTARIGKSGIAITFVTHNQYRFLDEIVENFNLNIQKSEIPSNDEVQNGKQIFDNELENPIKLKTSKSKKVDKDITKIYISAGKKKKIRPGDIAGTISSIDGVDPDDIGIIDIKDNFSYVDILSNKGNLVIEKLKLKTIKGKKIRAEIAQK</sequence>
<keyword evidence="2 5" id="KW-0378">Hydrolase</keyword>
<dbReference type="InterPro" id="IPR000629">
    <property type="entry name" value="RNA-helicase_DEAD-box_CS"/>
</dbReference>
<dbReference type="SUPFAM" id="SSF52540">
    <property type="entry name" value="P-loop containing nucleoside triphosphate hydrolases"/>
    <property type="match status" value="1"/>
</dbReference>
<dbReference type="PROSITE" id="PS51195">
    <property type="entry name" value="Q_MOTIF"/>
    <property type="match status" value="1"/>
</dbReference>
<comment type="subcellular location">
    <subcellularLocation>
        <location evidence="5">Cytoplasm</location>
    </subcellularLocation>
</comment>
<dbReference type="CDD" id="cd00268">
    <property type="entry name" value="DEADc"/>
    <property type="match status" value="1"/>
</dbReference>
<dbReference type="RefSeq" id="WP_119971714.1">
    <property type="nucleotide sequence ID" value="NZ_CP032416.1"/>
</dbReference>
<keyword evidence="4 5" id="KW-0067">ATP-binding</keyword>
<dbReference type="KEGG" id="cfer:D4Z93_06875"/>
<comment type="domain">
    <text evidence="5">Contains an N-terminal domain that binds non-specifically to RNA and a C-terminal domain that binds specifically and tightly to hairpin 92 of 23S rRNA.</text>
</comment>
<dbReference type="InterPro" id="IPR027417">
    <property type="entry name" value="P-loop_NTPase"/>
</dbReference>
<keyword evidence="5" id="KW-0690">Ribosome biogenesis</keyword>
<evidence type="ECO:0000256" key="1">
    <source>
        <dbReference type="ARBA" id="ARBA00022741"/>
    </source>
</evidence>
<evidence type="ECO:0000256" key="3">
    <source>
        <dbReference type="ARBA" id="ARBA00022806"/>
    </source>
</evidence>
<dbReference type="InterPro" id="IPR014014">
    <property type="entry name" value="RNA_helicase_DEAD_Q_motif"/>
</dbReference>
<dbReference type="InterPro" id="IPR012677">
    <property type="entry name" value="Nucleotide-bd_a/b_plait_sf"/>
</dbReference>
<dbReference type="GO" id="GO:0000027">
    <property type="term" value="P:ribosomal large subunit assembly"/>
    <property type="evidence" value="ECO:0007669"/>
    <property type="project" value="UniProtKB-UniRule"/>
</dbReference>
<dbReference type="GO" id="GO:0034458">
    <property type="term" value="F:3'-5' RNA helicase activity"/>
    <property type="evidence" value="ECO:0007669"/>
    <property type="project" value="UniProtKB-UniRule"/>
</dbReference>
<evidence type="ECO:0000256" key="2">
    <source>
        <dbReference type="ARBA" id="ARBA00022801"/>
    </source>
</evidence>
<dbReference type="CDD" id="cd18787">
    <property type="entry name" value="SF2_C_DEAD"/>
    <property type="match status" value="1"/>
</dbReference>
<evidence type="ECO:0000256" key="6">
    <source>
        <dbReference type="PROSITE-ProRule" id="PRU00552"/>
    </source>
</evidence>
<keyword evidence="3 5" id="KW-0347">Helicase</keyword>
<comment type="function">
    <text evidence="5">DEAD-box RNA helicase involved in the assembly of the 50S ribosomal subunit. Has an RNA-dependent ATPase activity, which is specific for 23S rRNA, and a 3' to 5' RNA helicase activity that uses the energy of ATP hydrolysis to destabilize and unwind short rRNA duplexes.</text>
</comment>
<gene>
    <name evidence="5" type="primary">dbpA</name>
    <name evidence="10" type="ORF">D4Z93_06875</name>
</gene>
<dbReference type="InterPro" id="IPR050079">
    <property type="entry name" value="DEAD_box_RNA_helicase"/>
</dbReference>
<keyword evidence="5" id="KW-0963">Cytoplasm</keyword>
<feature type="short sequence motif" description="Q motif" evidence="6">
    <location>
        <begin position="4"/>
        <end position="32"/>
    </location>
</feature>
<dbReference type="GO" id="GO:0016887">
    <property type="term" value="F:ATP hydrolysis activity"/>
    <property type="evidence" value="ECO:0007669"/>
    <property type="project" value="RHEA"/>
</dbReference>
<dbReference type="InterPro" id="IPR005580">
    <property type="entry name" value="DbpA/CsdA_RNA-bd_dom"/>
</dbReference>
<dbReference type="PANTHER" id="PTHR47959:SF1">
    <property type="entry name" value="ATP-DEPENDENT RNA HELICASE DBPA"/>
    <property type="match status" value="1"/>
</dbReference>
<dbReference type="InterPro" id="IPR028619">
    <property type="entry name" value="DEAD_helicase_DbpA"/>
</dbReference>
<dbReference type="PROSITE" id="PS51192">
    <property type="entry name" value="HELICASE_ATP_BIND_1"/>
    <property type="match status" value="1"/>
</dbReference>
<dbReference type="AlphaFoldDB" id="A0A386H3L7"/>
<keyword evidence="5" id="KW-0694">RNA-binding</keyword>
<dbReference type="PROSITE" id="PS51194">
    <property type="entry name" value="HELICASE_CTER"/>
    <property type="match status" value="1"/>
</dbReference>
<dbReference type="Gene3D" id="3.40.50.300">
    <property type="entry name" value="P-loop containing nucleotide triphosphate hydrolases"/>
    <property type="match status" value="2"/>
</dbReference>
<evidence type="ECO:0000259" key="9">
    <source>
        <dbReference type="PROSITE" id="PS51195"/>
    </source>
</evidence>
<dbReference type="Pfam" id="PF03880">
    <property type="entry name" value="DbpA"/>
    <property type="match status" value="1"/>
</dbReference>
<feature type="domain" description="Helicase C-terminal" evidence="8">
    <location>
        <begin position="216"/>
        <end position="376"/>
    </location>
</feature>
<dbReference type="OrthoDB" id="9805696at2"/>
<keyword evidence="1 5" id="KW-0547">Nucleotide-binding</keyword>
<dbReference type="Pfam" id="PF00270">
    <property type="entry name" value="DEAD"/>
    <property type="match status" value="1"/>
</dbReference>
<dbReference type="InterPro" id="IPR001650">
    <property type="entry name" value="Helicase_C-like"/>
</dbReference>
<evidence type="ECO:0000313" key="11">
    <source>
        <dbReference type="Proteomes" id="UP000266301"/>
    </source>
</evidence>
<accession>A0A386H3L7</accession>
<dbReference type="GO" id="GO:0005524">
    <property type="term" value="F:ATP binding"/>
    <property type="evidence" value="ECO:0007669"/>
    <property type="project" value="UniProtKB-UniRule"/>
</dbReference>
<dbReference type="PROSITE" id="PS00039">
    <property type="entry name" value="DEAD_ATP_HELICASE"/>
    <property type="match status" value="1"/>
</dbReference>
<keyword evidence="11" id="KW-1185">Reference proteome</keyword>
<dbReference type="Proteomes" id="UP000266301">
    <property type="component" value="Chromosome"/>
</dbReference>
<feature type="domain" description="Helicase ATP-binding" evidence="7">
    <location>
        <begin position="35"/>
        <end position="205"/>
    </location>
</feature>
<name>A0A386H3L7_9CLOT</name>
<dbReference type="HAMAP" id="MF_00965">
    <property type="entry name" value="DEAD_helicase_DbpA"/>
    <property type="match status" value="1"/>
</dbReference>
<proteinExistence type="inferred from homology"/>
<dbReference type="EC" id="3.6.4.13" evidence="5"/>